<organism evidence="2 3">
    <name type="scientific">Legionella sainthelensi</name>
    <dbReference type="NCBI Taxonomy" id="28087"/>
    <lineage>
        <taxon>Bacteria</taxon>
        <taxon>Pseudomonadati</taxon>
        <taxon>Pseudomonadota</taxon>
        <taxon>Gammaproteobacteria</taxon>
        <taxon>Legionellales</taxon>
        <taxon>Legionellaceae</taxon>
        <taxon>Legionella</taxon>
    </lineage>
</organism>
<dbReference type="Pfam" id="PF01425">
    <property type="entry name" value="Amidase"/>
    <property type="match status" value="1"/>
</dbReference>
<feature type="domain" description="Amidase" evidence="1">
    <location>
        <begin position="19"/>
        <end position="443"/>
    </location>
</feature>
<dbReference type="EMBL" id="CP025491">
    <property type="protein sequence ID" value="AUH72774.1"/>
    <property type="molecule type" value="Genomic_DNA"/>
</dbReference>
<evidence type="ECO:0000313" key="2">
    <source>
        <dbReference type="EMBL" id="AUH72774.1"/>
    </source>
</evidence>
<dbReference type="KEGG" id="lsh:CAB17_12500"/>
<dbReference type="Proteomes" id="UP000234343">
    <property type="component" value="Chromosome"/>
</dbReference>
<reference evidence="2 3" key="1">
    <citation type="submission" date="2017-12" db="EMBL/GenBank/DDBJ databases">
        <title>Legionella sainthelensi LA01-117, whole genome sequence of a clinical isolate from New Zealand.</title>
        <authorList>
            <person name="Cree S.L."/>
            <person name="Slow S."/>
            <person name="Kennedy M.A."/>
            <person name="Murdoch D.R."/>
            <person name="Biggs P.J."/>
            <person name="Anderson T."/>
        </authorList>
    </citation>
    <scope>NUCLEOTIDE SEQUENCE [LARGE SCALE GENOMIC DNA]</scope>
    <source>
        <strain evidence="2 3">LA01-117</strain>
    </source>
</reference>
<dbReference type="AlphaFoldDB" id="A0A2H5FMK8"/>
<dbReference type="PROSITE" id="PS00571">
    <property type="entry name" value="AMIDASES"/>
    <property type="match status" value="1"/>
</dbReference>
<dbReference type="SUPFAM" id="SSF75304">
    <property type="entry name" value="Amidase signature (AS) enzymes"/>
    <property type="match status" value="1"/>
</dbReference>
<dbReference type="InterPro" id="IPR036928">
    <property type="entry name" value="AS_sf"/>
</dbReference>
<name>A0A2H5FMK8_9GAMM</name>
<proteinExistence type="predicted"/>
<sequence>MSLVQISQLIRSKQISPVELTQMMLERIAEQDTQLKSYATVMASEALTAAKVAEDEIQQGVYRSHLHGVPIAIKDLIYTEGVRTMGGLRVFADFVPTFNATVVSKLKQAGAIILGKLNLTEGAMVGYHPDFDIPVNPWDDTLWAGASSSGCGVATAAGLCFASLGTDTGGSIRFPAMANGLVGLKPTYGRVSRYGVLPLAESMDHVGPMTRTTIDVAIMLDAIAGFDPKDPTSLKVPMPNTQESINQKVKGLRIGYDHQYASKGIDPELVVLIEAALEKFETLGIEIINIKMPELSDELKKVWFTLCMTEAYHAHQAIFSSRTNEYGAFFSDFLKQGAQVSQQQYKEAYQRRKDFNLRFKALFADIDAIVCPAGGSPIQVSQELQYKGMDDLDIFVSQLHTQFTFPASFAGTPSLSLPCGFSHSGYPLTMQLMGSELNEALLCRIGHAYETTTEWYKKHPKV</sequence>
<dbReference type="GO" id="GO:0016740">
    <property type="term" value="F:transferase activity"/>
    <property type="evidence" value="ECO:0007669"/>
    <property type="project" value="UniProtKB-KW"/>
</dbReference>
<gene>
    <name evidence="2" type="ORF">CAB17_12500</name>
</gene>
<evidence type="ECO:0000259" key="1">
    <source>
        <dbReference type="Pfam" id="PF01425"/>
    </source>
</evidence>
<accession>A0A2H5FMK8</accession>
<dbReference type="InterPro" id="IPR000120">
    <property type="entry name" value="Amidase"/>
</dbReference>
<protein>
    <submittedName>
        <fullName evidence="2">Asp-tRNA(Asn)/Glu-tRNA(Gln) amidotransferase GatCAB subunit A</fullName>
    </submittedName>
</protein>
<keyword evidence="3" id="KW-1185">Reference proteome</keyword>
<keyword evidence="2" id="KW-0808">Transferase</keyword>
<dbReference type="InterPro" id="IPR020556">
    <property type="entry name" value="Amidase_CS"/>
</dbReference>
<dbReference type="PANTHER" id="PTHR11895:SF176">
    <property type="entry name" value="AMIDASE AMID-RELATED"/>
    <property type="match status" value="1"/>
</dbReference>
<dbReference type="InterPro" id="IPR023631">
    <property type="entry name" value="Amidase_dom"/>
</dbReference>
<dbReference type="PANTHER" id="PTHR11895">
    <property type="entry name" value="TRANSAMIDASE"/>
    <property type="match status" value="1"/>
</dbReference>
<dbReference type="Gene3D" id="3.90.1300.10">
    <property type="entry name" value="Amidase signature (AS) domain"/>
    <property type="match status" value="1"/>
</dbReference>
<evidence type="ECO:0000313" key="3">
    <source>
        <dbReference type="Proteomes" id="UP000234343"/>
    </source>
</evidence>